<keyword evidence="1" id="KW-0175">Coiled coil</keyword>
<feature type="coiled-coil region" evidence="1">
    <location>
        <begin position="34"/>
        <end position="85"/>
    </location>
</feature>
<name>C1E4V7_MICCC</name>
<dbReference type="PANTHER" id="PTHR31432">
    <property type="entry name" value="INTRAFLAGELLAR TRANSPORT PROTEIN 74 HOMOLOG"/>
    <property type="match status" value="1"/>
</dbReference>
<evidence type="ECO:0000313" key="2">
    <source>
        <dbReference type="EMBL" id="ACO63187.1"/>
    </source>
</evidence>
<gene>
    <name evidence="2" type="primary">74</name>
    <name evidence="2" type="synonym">IFT72</name>
    <name evidence="2" type="ORF">MICPUN_96354</name>
</gene>
<dbReference type="PANTHER" id="PTHR31432:SF0">
    <property type="entry name" value="INTRAFLAGELLAR TRANSPORT PROTEIN 74 HOMOLOG"/>
    <property type="match status" value="1"/>
</dbReference>
<dbReference type="Proteomes" id="UP000002009">
    <property type="component" value="Chromosome 4"/>
</dbReference>
<organism evidence="2 3">
    <name type="scientific">Micromonas commoda (strain RCC299 / NOUM17 / CCMP2709)</name>
    <name type="common">Picoplanktonic green alga</name>
    <dbReference type="NCBI Taxonomy" id="296587"/>
    <lineage>
        <taxon>Eukaryota</taxon>
        <taxon>Viridiplantae</taxon>
        <taxon>Chlorophyta</taxon>
        <taxon>Mamiellophyceae</taxon>
        <taxon>Mamiellales</taxon>
        <taxon>Mamiellaceae</taxon>
        <taxon>Micromonas</taxon>
    </lineage>
</organism>
<sequence length="543" mass="61491">MASHTGGGGYGGGHDRLGTAVHAGRQVRDKSFHLNEIRKKNRAVQLEIERLDAEAQTRRLGTSQFDAIERKYDQLRAEVAHLQGALTDQNVVLDACVNAVDGAAQVEALRAKRSALATANADERRALNEAFERRVTLESGLKEAEAQLERLQRDVRSKVDALPGGKRAEYETLELENERLTRREAEAEAEIEKATAELQETERALGGDQVKQRALALRDKTRDLTERRAALREEKEALALSPEEQRERLKEQIRLDKETTARAEQDIVDLQRAIHAGESKLAGARHELNERDGGGSVESMDRADKLEKLLAQERELTEFIDNFEPARARALNDADARRVAIVAAMERTARHLSLKGNVPNQRRFKELERELAYKQTQVANAEHTNERLRTEKLERQNELAKIDELEDKIATELEGLRGRMSAMEKDVERFGDFPKLATEADETRARLTRELASFGARKDALRSIVNKRSLAHERRRRETQSGDAYKNLERMEVKIRTAEAGVYAAGEYIKGKESETDHGALRRNLDEVWEALNSELQKRAMYT</sequence>
<dbReference type="GO" id="GO:0005929">
    <property type="term" value="C:cilium"/>
    <property type="evidence" value="ECO:0007669"/>
    <property type="project" value="TreeGrafter"/>
</dbReference>
<dbReference type="eggNOG" id="ENOG502QS4E">
    <property type="taxonomic scope" value="Eukaryota"/>
</dbReference>
<feature type="coiled-coil region" evidence="1">
    <location>
        <begin position="364"/>
        <end position="408"/>
    </location>
</feature>
<dbReference type="GO" id="GO:0035735">
    <property type="term" value="P:intraciliary transport involved in cilium assembly"/>
    <property type="evidence" value="ECO:0007669"/>
    <property type="project" value="TreeGrafter"/>
</dbReference>
<reference evidence="2 3" key="1">
    <citation type="journal article" date="2009" name="Science">
        <title>Green evolution and dynamic adaptations revealed by genomes of the marine picoeukaryotes Micromonas.</title>
        <authorList>
            <person name="Worden A.Z."/>
            <person name="Lee J.H."/>
            <person name="Mock T."/>
            <person name="Rouze P."/>
            <person name="Simmons M.P."/>
            <person name="Aerts A.L."/>
            <person name="Allen A.E."/>
            <person name="Cuvelier M.L."/>
            <person name="Derelle E."/>
            <person name="Everett M.V."/>
            <person name="Foulon E."/>
            <person name="Grimwood J."/>
            <person name="Gundlach H."/>
            <person name="Henrissat B."/>
            <person name="Napoli C."/>
            <person name="McDonald S.M."/>
            <person name="Parker M.S."/>
            <person name="Rombauts S."/>
            <person name="Salamov A."/>
            <person name="Von Dassow P."/>
            <person name="Badger J.H."/>
            <person name="Coutinho P.M."/>
            <person name="Demir E."/>
            <person name="Dubchak I."/>
            <person name="Gentemann C."/>
            <person name="Eikrem W."/>
            <person name="Gready J.E."/>
            <person name="John U."/>
            <person name="Lanier W."/>
            <person name="Lindquist E.A."/>
            <person name="Lucas S."/>
            <person name="Mayer K.F."/>
            <person name="Moreau H."/>
            <person name="Not F."/>
            <person name="Otillar R."/>
            <person name="Panaud O."/>
            <person name="Pangilinan J."/>
            <person name="Paulsen I."/>
            <person name="Piegu B."/>
            <person name="Poliakov A."/>
            <person name="Robbens S."/>
            <person name="Schmutz J."/>
            <person name="Toulza E."/>
            <person name="Wyss T."/>
            <person name="Zelensky A."/>
            <person name="Zhou K."/>
            <person name="Armbrust E.V."/>
            <person name="Bhattacharya D."/>
            <person name="Goodenough U.W."/>
            <person name="Van de Peer Y."/>
            <person name="Grigoriev I.V."/>
        </authorList>
    </citation>
    <scope>NUCLEOTIDE SEQUENCE [LARGE SCALE GENOMIC DNA]</scope>
    <source>
        <strain evidence="3">RCC299 / NOUM17</strain>
    </source>
</reference>
<accession>C1E4V7</accession>
<dbReference type="OrthoDB" id="444379at2759"/>
<evidence type="ECO:0000256" key="1">
    <source>
        <dbReference type="SAM" id="Coils"/>
    </source>
</evidence>
<dbReference type="STRING" id="296587.C1E4V7"/>
<dbReference type="FunCoup" id="C1E4V7">
    <property type="interactions" value="952"/>
</dbReference>
<evidence type="ECO:0000313" key="3">
    <source>
        <dbReference type="Proteomes" id="UP000002009"/>
    </source>
</evidence>
<keyword evidence="2" id="KW-0966">Cell projection</keyword>
<feature type="coiled-coil region" evidence="1">
    <location>
        <begin position="127"/>
        <end position="266"/>
    </location>
</feature>
<dbReference type="EMBL" id="CP001325">
    <property type="protein sequence ID" value="ACO63187.1"/>
    <property type="molecule type" value="Genomic_DNA"/>
</dbReference>
<dbReference type="KEGG" id="mis:MICPUN_96354"/>
<keyword evidence="2" id="KW-0282">Flagellum</keyword>
<protein>
    <submittedName>
        <fullName evidence="2">Intraflagellar transport protein IFT72/74</fullName>
    </submittedName>
</protein>
<dbReference type="InParanoid" id="C1E4V7"/>
<dbReference type="GO" id="GO:0030992">
    <property type="term" value="C:intraciliary transport particle B"/>
    <property type="evidence" value="ECO:0007669"/>
    <property type="project" value="InterPro"/>
</dbReference>
<dbReference type="GO" id="GO:0048487">
    <property type="term" value="F:beta-tubulin binding"/>
    <property type="evidence" value="ECO:0007669"/>
    <property type="project" value="InterPro"/>
</dbReference>
<dbReference type="OMA" id="RYWEELM"/>
<keyword evidence="3" id="KW-1185">Reference proteome</keyword>
<keyword evidence="2" id="KW-0969">Cilium</keyword>
<dbReference type="AlphaFoldDB" id="C1E4V7"/>
<dbReference type="InterPro" id="IPR029602">
    <property type="entry name" value="IFT74"/>
</dbReference>
<proteinExistence type="predicted"/>